<dbReference type="InterPro" id="IPR013216">
    <property type="entry name" value="Methyltransf_11"/>
</dbReference>
<dbReference type="SUPFAM" id="SSF53335">
    <property type="entry name" value="S-adenosyl-L-methionine-dependent methyltransferases"/>
    <property type="match status" value="1"/>
</dbReference>
<dbReference type="RefSeq" id="WP_344218264.1">
    <property type="nucleotide sequence ID" value="NZ_BAAAOS010000037.1"/>
</dbReference>
<gene>
    <name evidence="2" type="ORF">GCM10009789_51860</name>
</gene>
<evidence type="ECO:0000313" key="2">
    <source>
        <dbReference type="EMBL" id="GAA1591492.1"/>
    </source>
</evidence>
<organism evidence="2 3">
    <name type="scientific">Kribbella sancticallisti</name>
    <dbReference type="NCBI Taxonomy" id="460087"/>
    <lineage>
        <taxon>Bacteria</taxon>
        <taxon>Bacillati</taxon>
        <taxon>Actinomycetota</taxon>
        <taxon>Actinomycetes</taxon>
        <taxon>Propionibacteriales</taxon>
        <taxon>Kribbellaceae</taxon>
        <taxon>Kribbella</taxon>
    </lineage>
</organism>
<sequence>MSTSDIRDNYSRIATTYDGKWAGTLAIHARAVSDRLPLARARRIAELGCGPGRVLPHLAQLAPQARVIGSDLTEQMLRLAPARFDRVVADAQRLPFRSGSLDAVVMAFVLFHLPDLPAGLSEVRRTLVPGGSFGAVTWSEFDPHPAYEVWVRVIDEHGAPPDPSPQMPSDNITSDPGKLRNALQEAGFETIEITGERFHHQTTAAEFLAHSEVVGAMARRIDELPAARRTACLAAAERELAGLAPEAFIESGTVLYATARAAKMGGWN</sequence>
<dbReference type="InterPro" id="IPR029063">
    <property type="entry name" value="SAM-dependent_MTases_sf"/>
</dbReference>
<evidence type="ECO:0000313" key="3">
    <source>
        <dbReference type="Proteomes" id="UP001500393"/>
    </source>
</evidence>
<dbReference type="Gene3D" id="3.40.50.150">
    <property type="entry name" value="Vaccinia Virus protein VP39"/>
    <property type="match status" value="1"/>
</dbReference>
<dbReference type="EMBL" id="BAAAOS010000037">
    <property type="protein sequence ID" value="GAA1591492.1"/>
    <property type="molecule type" value="Genomic_DNA"/>
</dbReference>
<proteinExistence type="predicted"/>
<dbReference type="PANTHER" id="PTHR43591">
    <property type="entry name" value="METHYLTRANSFERASE"/>
    <property type="match status" value="1"/>
</dbReference>
<feature type="domain" description="Methyltransferase type 11" evidence="1">
    <location>
        <begin position="46"/>
        <end position="133"/>
    </location>
</feature>
<name>A0ABP4PUU1_9ACTN</name>
<dbReference type="PANTHER" id="PTHR43591:SF24">
    <property type="entry name" value="2-METHOXY-6-POLYPRENYL-1,4-BENZOQUINOL METHYLASE, MITOCHONDRIAL"/>
    <property type="match status" value="1"/>
</dbReference>
<dbReference type="Proteomes" id="UP001500393">
    <property type="component" value="Unassembled WGS sequence"/>
</dbReference>
<reference evidence="3" key="1">
    <citation type="journal article" date="2019" name="Int. J. Syst. Evol. Microbiol.">
        <title>The Global Catalogue of Microorganisms (GCM) 10K type strain sequencing project: providing services to taxonomists for standard genome sequencing and annotation.</title>
        <authorList>
            <consortium name="The Broad Institute Genomics Platform"/>
            <consortium name="The Broad Institute Genome Sequencing Center for Infectious Disease"/>
            <person name="Wu L."/>
            <person name="Ma J."/>
        </authorList>
    </citation>
    <scope>NUCLEOTIDE SEQUENCE [LARGE SCALE GENOMIC DNA]</scope>
    <source>
        <strain evidence="3">JCM 14969</strain>
    </source>
</reference>
<comment type="caution">
    <text evidence="2">The sequence shown here is derived from an EMBL/GenBank/DDBJ whole genome shotgun (WGS) entry which is preliminary data.</text>
</comment>
<dbReference type="Pfam" id="PF08241">
    <property type="entry name" value="Methyltransf_11"/>
    <property type="match status" value="1"/>
</dbReference>
<evidence type="ECO:0000259" key="1">
    <source>
        <dbReference type="Pfam" id="PF08241"/>
    </source>
</evidence>
<protein>
    <recommendedName>
        <fullName evidence="1">Methyltransferase type 11 domain-containing protein</fullName>
    </recommendedName>
</protein>
<keyword evidence="3" id="KW-1185">Reference proteome</keyword>
<dbReference type="CDD" id="cd02440">
    <property type="entry name" value="AdoMet_MTases"/>
    <property type="match status" value="1"/>
</dbReference>
<accession>A0ABP4PUU1</accession>